<feature type="transmembrane region" description="Helical" evidence="8">
    <location>
        <begin position="59"/>
        <end position="79"/>
    </location>
</feature>
<keyword evidence="4 9" id="KW-0762">Sugar transport</keyword>
<accession>A0A948TK96</accession>
<dbReference type="SUPFAM" id="SSF103481">
    <property type="entry name" value="Multidrug resistance efflux transporter EmrE"/>
    <property type="match status" value="2"/>
</dbReference>
<comment type="caution">
    <text evidence="9">The sequence shown here is derived from an EMBL/GenBank/DDBJ whole genome shotgun (WGS) entry which is preliminary data.</text>
</comment>
<dbReference type="GO" id="GO:0005886">
    <property type="term" value="C:plasma membrane"/>
    <property type="evidence" value="ECO:0007669"/>
    <property type="project" value="UniProtKB-SubCell"/>
</dbReference>
<evidence type="ECO:0000313" key="9">
    <source>
        <dbReference type="EMBL" id="MBU3851812.1"/>
    </source>
</evidence>
<name>A0A948TK96_9LACO</name>
<feature type="transmembrane region" description="Helical" evidence="8">
    <location>
        <begin position="91"/>
        <end position="109"/>
    </location>
</feature>
<feature type="transmembrane region" description="Helical" evidence="8">
    <location>
        <begin position="179"/>
        <end position="196"/>
    </location>
</feature>
<keyword evidence="3" id="KW-0813">Transport</keyword>
<dbReference type="EMBL" id="JAHLFS010000050">
    <property type="protein sequence ID" value="MBU3851812.1"/>
    <property type="molecule type" value="Genomic_DNA"/>
</dbReference>
<evidence type="ECO:0000313" key="10">
    <source>
        <dbReference type="Proteomes" id="UP000777303"/>
    </source>
</evidence>
<organism evidence="9 10">
    <name type="scientific">Candidatus Paralactobacillus gallistercoris</name>
    <dbReference type="NCBI Taxonomy" id="2838724"/>
    <lineage>
        <taxon>Bacteria</taxon>
        <taxon>Bacillati</taxon>
        <taxon>Bacillota</taxon>
        <taxon>Bacilli</taxon>
        <taxon>Lactobacillales</taxon>
        <taxon>Lactobacillaceae</taxon>
        <taxon>Lactobacillus</taxon>
    </lineage>
</organism>
<feature type="transmembrane region" description="Helical" evidence="8">
    <location>
        <begin position="233"/>
        <end position="254"/>
    </location>
</feature>
<dbReference type="InterPro" id="IPR037185">
    <property type="entry name" value="EmrE-like"/>
</dbReference>
<dbReference type="AlphaFoldDB" id="A0A948TK96"/>
<comment type="subcellular location">
    <subcellularLocation>
        <location evidence="1">Cell membrane</location>
        <topology evidence="1">Multi-pass membrane protein</topology>
    </subcellularLocation>
</comment>
<evidence type="ECO:0000256" key="6">
    <source>
        <dbReference type="ARBA" id="ARBA00022989"/>
    </source>
</evidence>
<evidence type="ECO:0000256" key="1">
    <source>
        <dbReference type="ARBA" id="ARBA00004651"/>
    </source>
</evidence>
<gene>
    <name evidence="9" type="ORF">H9901_03840</name>
</gene>
<evidence type="ECO:0000256" key="4">
    <source>
        <dbReference type="ARBA" id="ARBA00022597"/>
    </source>
</evidence>
<reference evidence="9" key="2">
    <citation type="submission" date="2021-04" db="EMBL/GenBank/DDBJ databases">
        <authorList>
            <person name="Gilroy R."/>
        </authorList>
    </citation>
    <scope>NUCLEOTIDE SEQUENCE</scope>
    <source>
        <strain evidence="9">F6-6636</strain>
    </source>
</reference>
<dbReference type="PANTHER" id="PTHR16119:SF17">
    <property type="entry name" value="TRANSMEMBRANE PROTEIN 144"/>
    <property type="match status" value="1"/>
</dbReference>
<evidence type="ECO:0000256" key="3">
    <source>
        <dbReference type="ARBA" id="ARBA00022448"/>
    </source>
</evidence>
<feature type="transmembrane region" description="Helical" evidence="8">
    <location>
        <begin position="115"/>
        <end position="138"/>
    </location>
</feature>
<feature type="transmembrane region" description="Helical" evidence="8">
    <location>
        <begin position="30"/>
        <end position="47"/>
    </location>
</feature>
<keyword evidence="6 8" id="KW-1133">Transmembrane helix</keyword>
<dbReference type="InterPro" id="IPR010651">
    <property type="entry name" value="Sugar_transport"/>
</dbReference>
<dbReference type="PANTHER" id="PTHR16119">
    <property type="entry name" value="TRANSMEMBRANE PROTEIN 144"/>
    <property type="match status" value="1"/>
</dbReference>
<feature type="transmembrane region" description="Helical" evidence="8">
    <location>
        <begin position="266"/>
        <end position="283"/>
    </location>
</feature>
<evidence type="ECO:0000256" key="5">
    <source>
        <dbReference type="ARBA" id="ARBA00022692"/>
    </source>
</evidence>
<comment type="similarity">
    <text evidence="2">Belongs to the GRP transporter (TC 2.A.7.5) family.</text>
</comment>
<dbReference type="GO" id="GO:0015144">
    <property type="term" value="F:carbohydrate transmembrane transporter activity"/>
    <property type="evidence" value="ECO:0007669"/>
    <property type="project" value="InterPro"/>
</dbReference>
<keyword evidence="7 8" id="KW-0472">Membrane</keyword>
<feature type="transmembrane region" description="Helical" evidence="8">
    <location>
        <begin position="208"/>
        <end position="227"/>
    </location>
</feature>
<evidence type="ECO:0000256" key="8">
    <source>
        <dbReference type="SAM" id="Phobius"/>
    </source>
</evidence>
<proteinExistence type="inferred from homology"/>
<sequence length="284" mass="30557">MGIVCALLPALFWGFMPLIVKKVGGRPTNGILGTVMGALIVGILIQLGTHPQAINWQTFLVSMFAGACWVIGQVGQFAAYNKISVTTTMPISTALQLIGTSLIGVFVFGEWPSMFSKIVGFGDIILLIIGVALTTVGGEKGNNHRNMKQGLAILLLTSIGYWIYSAVPKAIHVPGTAMFFPQMLGAFLAAAVYVLLVDRHTFVEKKTWKNIIAGILWSIAAFLYIIAAKQIGIATAFTITQLCVVISTLGGIVFLHEHKNARELRFTLFGLALVVLGSFITAFL</sequence>
<evidence type="ECO:0000256" key="2">
    <source>
        <dbReference type="ARBA" id="ARBA00006117"/>
    </source>
</evidence>
<keyword evidence="5 8" id="KW-0812">Transmembrane</keyword>
<feature type="transmembrane region" description="Helical" evidence="8">
    <location>
        <begin position="150"/>
        <end position="167"/>
    </location>
</feature>
<protein>
    <submittedName>
        <fullName evidence="9">GRP family sugar transporter</fullName>
    </submittedName>
</protein>
<dbReference type="Proteomes" id="UP000777303">
    <property type="component" value="Unassembled WGS sequence"/>
</dbReference>
<dbReference type="Gene3D" id="1.10.3730.20">
    <property type="match status" value="2"/>
</dbReference>
<evidence type="ECO:0000256" key="7">
    <source>
        <dbReference type="ARBA" id="ARBA00023136"/>
    </source>
</evidence>
<dbReference type="CDD" id="cd23110">
    <property type="entry name" value="GRP"/>
    <property type="match status" value="1"/>
</dbReference>
<dbReference type="Pfam" id="PF06800">
    <property type="entry name" value="Sugar_transport"/>
    <property type="match status" value="1"/>
</dbReference>
<reference evidence="9" key="1">
    <citation type="journal article" date="2021" name="PeerJ">
        <title>Extensive microbial diversity within the chicken gut microbiome revealed by metagenomics and culture.</title>
        <authorList>
            <person name="Gilroy R."/>
            <person name="Ravi A."/>
            <person name="Getino M."/>
            <person name="Pursley I."/>
            <person name="Horton D.L."/>
            <person name="Alikhan N.F."/>
            <person name="Baker D."/>
            <person name="Gharbi K."/>
            <person name="Hall N."/>
            <person name="Watson M."/>
            <person name="Adriaenssens E.M."/>
            <person name="Foster-Nyarko E."/>
            <person name="Jarju S."/>
            <person name="Secka A."/>
            <person name="Antonio M."/>
            <person name="Oren A."/>
            <person name="Chaudhuri R.R."/>
            <person name="La Ragione R."/>
            <person name="Hildebrand F."/>
            <person name="Pallen M.J."/>
        </authorList>
    </citation>
    <scope>NUCLEOTIDE SEQUENCE</scope>
    <source>
        <strain evidence="9">F6-6636</strain>
    </source>
</reference>